<dbReference type="PANTHER" id="PTHR46015">
    <property type="entry name" value="ZGC:172121"/>
    <property type="match status" value="1"/>
</dbReference>
<sequence length="311" mass="32601">MVQSLSGLLEAVEHPIIDGAMATELEKLGVDTAQELWSAAALLNQPEAIAAVHRSYFEAGAHVATTNTYQANIAAFEARGLTAAQSADLIKRAVHIAVEVRNNFAASVQDGAPRLVAGSVGPYGAYLADGSEYTGAYRLTDAEFRDFHRQRLALMLEAGADFLALETMPSGPEVLALLGLLADEFPESEAWLSLSLEDSEHLRDGTSLVALADAINASQQVKAVGLNCTALENVAPALAVLGGLVDKPLLVYPNSGEIYHADTKTWSAAPQSQSFGALVPDWIEKGAVLVGGCCRTTPADISEIASAVADG</sequence>
<keyword evidence="2 6" id="KW-0808">Transferase</keyword>
<dbReference type="FunFam" id="3.20.20.330:FF:000002">
    <property type="entry name" value="Homocysteine S-methyltransferase"/>
    <property type="match status" value="1"/>
</dbReference>
<dbReference type="GO" id="GO:0009086">
    <property type="term" value="P:methionine biosynthetic process"/>
    <property type="evidence" value="ECO:0007669"/>
    <property type="project" value="InterPro"/>
</dbReference>
<evidence type="ECO:0000256" key="5">
    <source>
        <dbReference type="ARBA" id="ARBA00076752"/>
    </source>
</evidence>
<evidence type="ECO:0000256" key="6">
    <source>
        <dbReference type="PROSITE-ProRule" id="PRU00333"/>
    </source>
</evidence>
<dbReference type="GO" id="GO:0033528">
    <property type="term" value="P:S-methylmethionine cycle"/>
    <property type="evidence" value="ECO:0007669"/>
    <property type="project" value="TreeGrafter"/>
</dbReference>
<dbReference type="NCBIfam" id="NF007020">
    <property type="entry name" value="PRK09485.1"/>
    <property type="match status" value="1"/>
</dbReference>
<dbReference type="EMBL" id="BMDC01000005">
    <property type="protein sequence ID" value="GGH66994.1"/>
    <property type="molecule type" value="Genomic_DNA"/>
</dbReference>
<dbReference type="RefSeq" id="WP_188360400.1">
    <property type="nucleotide sequence ID" value="NZ_BMDC01000005.1"/>
</dbReference>
<protein>
    <recommendedName>
        <fullName evidence="5">S-methylmethionine:homocysteine methyltransferase</fullName>
    </recommendedName>
</protein>
<organism evidence="8 9">
    <name type="scientific">Rothia aerolata</name>
    <dbReference type="NCBI Taxonomy" id="1812262"/>
    <lineage>
        <taxon>Bacteria</taxon>
        <taxon>Bacillati</taxon>
        <taxon>Actinomycetota</taxon>
        <taxon>Actinomycetes</taxon>
        <taxon>Micrococcales</taxon>
        <taxon>Micrococcaceae</taxon>
        <taxon>Rothia</taxon>
    </lineage>
</organism>
<evidence type="ECO:0000256" key="4">
    <source>
        <dbReference type="ARBA" id="ARBA00022833"/>
    </source>
</evidence>
<comment type="caution">
    <text evidence="8">The sequence shown here is derived from an EMBL/GenBank/DDBJ whole genome shotgun (WGS) entry which is preliminary data.</text>
</comment>
<comment type="cofactor">
    <cofactor evidence="6">
        <name>Zn(2+)</name>
        <dbReference type="ChEBI" id="CHEBI:29105"/>
    </cofactor>
</comment>
<keyword evidence="1 6" id="KW-0489">Methyltransferase</keyword>
<feature type="binding site" evidence="6">
    <location>
        <position position="294"/>
    </location>
    <ligand>
        <name>Zn(2+)</name>
        <dbReference type="ChEBI" id="CHEBI:29105"/>
    </ligand>
</feature>
<dbReference type="AlphaFoldDB" id="A0A917MVP2"/>
<evidence type="ECO:0000259" key="7">
    <source>
        <dbReference type="PROSITE" id="PS50970"/>
    </source>
</evidence>
<feature type="binding site" evidence="6">
    <location>
        <position position="228"/>
    </location>
    <ligand>
        <name>Zn(2+)</name>
        <dbReference type="ChEBI" id="CHEBI:29105"/>
    </ligand>
</feature>
<accession>A0A917MVP2</accession>
<dbReference type="SUPFAM" id="SSF82282">
    <property type="entry name" value="Homocysteine S-methyltransferase"/>
    <property type="match status" value="1"/>
</dbReference>
<keyword evidence="3 6" id="KW-0479">Metal-binding</keyword>
<keyword evidence="9" id="KW-1185">Reference proteome</keyword>
<evidence type="ECO:0000256" key="3">
    <source>
        <dbReference type="ARBA" id="ARBA00022723"/>
    </source>
</evidence>
<feature type="domain" description="Hcy-binding" evidence="7">
    <location>
        <begin position="3"/>
        <end position="308"/>
    </location>
</feature>
<dbReference type="GO" id="GO:0008270">
    <property type="term" value="F:zinc ion binding"/>
    <property type="evidence" value="ECO:0007669"/>
    <property type="project" value="InterPro"/>
</dbReference>
<evidence type="ECO:0000313" key="9">
    <source>
        <dbReference type="Proteomes" id="UP000600171"/>
    </source>
</evidence>
<feature type="binding site" evidence="6">
    <location>
        <position position="293"/>
    </location>
    <ligand>
        <name>Zn(2+)</name>
        <dbReference type="ChEBI" id="CHEBI:29105"/>
    </ligand>
</feature>
<reference evidence="8 9" key="1">
    <citation type="journal article" date="2014" name="Int. J. Syst. Evol. Microbiol.">
        <title>Complete genome sequence of Corynebacterium casei LMG S-19264T (=DSM 44701T), isolated from a smear-ripened cheese.</title>
        <authorList>
            <consortium name="US DOE Joint Genome Institute (JGI-PGF)"/>
            <person name="Walter F."/>
            <person name="Albersmeier A."/>
            <person name="Kalinowski J."/>
            <person name="Ruckert C."/>
        </authorList>
    </citation>
    <scope>NUCLEOTIDE SEQUENCE [LARGE SCALE GENOMIC DNA]</scope>
    <source>
        <strain evidence="8 9">CCM 8669</strain>
    </source>
</reference>
<keyword evidence="4 6" id="KW-0862">Zinc</keyword>
<dbReference type="GO" id="GO:0032259">
    <property type="term" value="P:methylation"/>
    <property type="evidence" value="ECO:0007669"/>
    <property type="project" value="UniProtKB-KW"/>
</dbReference>
<dbReference type="InterPro" id="IPR036589">
    <property type="entry name" value="HCY_dom_sf"/>
</dbReference>
<proteinExistence type="predicted"/>
<dbReference type="PROSITE" id="PS50970">
    <property type="entry name" value="HCY"/>
    <property type="match status" value="1"/>
</dbReference>
<name>A0A917MVP2_9MICC</name>
<dbReference type="Gene3D" id="3.20.20.330">
    <property type="entry name" value="Homocysteine-binding-like domain"/>
    <property type="match status" value="1"/>
</dbReference>
<dbReference type="GO" id="GO:0008898">
    <property type="term" value="F:S-adenosylmethionine-homocysteine S-methyltransferase activity"/>
    <property type="evidence" value="ECO:0007669"/>
    <property type="project" value="TreeGrafter"/>
</dbReference>
<evidence type="ECO:0000313" key="8">
    <source>
        <dbReference type="EMBL" id="GGH66994.1"/>
    </source>
</evidence>
<dbReference type="PANTHER" id="PTHR46015:SF1">
    <property type="entry name" value="HOMOCYSTEINE S-METHYLTRANSFERASE-LIKE ISOFORM 1"/>
    <property type="match status" value="1"/>
</dbReference>
<dbReference type="InterPro" id="IPR003726">
    <property type="entry name" value="HCY_dom"/>
</dbReference>
<evidence type="ECO:0000256" key="2">
    <source>
        <dbReference type="ARBA" id="ARBA00022679"/>
    </source>
</evidence>
<dbReference type="InterPro" id="IPR051486">
    <property type="entry name" value="Hcy_S-methyltransferase"/>
</dbReference>
<dbReference type="Pfam" id="PF02574">
    <property type="entry name" value="S-methyl_trans"/>
    <property type="match status" value="1"/>
</dbReference>
<dbReference type="Proteomes" id="UP000600171">
    <property type="component" value="Unassembled WGS sequence"/>
</dbReference>
<evidence type="ECO:0000256" key="1">
    <source>
        <dbReference type="ARBA" id="ARBA00022603"/>
    </source>
</evidence>
<gene>
    <name evidence="8" type="primary">metH</name>
    <name evidence="8" type="ORF">GCM10007359_21680</name>
</gene>